<protein>
    <recommendedName>
        <fullName evidence="3">Lipoprotein</fullName>
    </recommendedName>
</protein>
<sequence>MNFNKLLFILCISLLGICSCNSPQKVETVAIDNDDCNYKKIKFDIYELDKRGQLGTENNKTTIDFEFCIPNKVDFLMEVKNIDSSLKSQKGKGRSNCSEEHLLIVGNTYNKDFKKILCKLSQLEYVKEINQVMWE</sequence>
<name>A0A5C6RQN1_9FLAO</name>
<dbReference type="EMBL" id="VOOS01000004">
    <property type="protein sequence ID" value="TXB64553.1"/>
    <property type="molecule type" value="Genomic_DNA"/>
</dbReference>
<dbReference type="RefSeq" id="WP_147100644.1">
    <property type="nucleotide sequence ID" value="NZ_VOOS01000004.1"/>
</dbReference>
<dbReference type="OrthoDB" id="574717at2"/>
<proteinExistence type="predicted"/>
<keyword evidence="2" id="KW-1185">Reference proteome</keyword>
<comment type="caution">
    <text evidence="1">The sequence shown here is derived from an EMBL/GenBank/DDBJ whole genome shotgun (WGS) entry which is preliminary data.</text>
</comment>
<dbReference type="PROSITE" id="PS51257">
    <property type="entry name" value="PROKAR_LIPOPROTEIN"/>
    <property type="match status" value="1"/>
</dbReference>
<organism evidence="1 2">
    <name type="scientific">Vicingus serpentipes</name>
    <dbReference type="NCBI Taxonomy" id="1926625"/>
    <lineage>
        <taxon>Bacteria</taxon>
        <taxon>Pseudomonadati</taxon>
        <taxon>Bacteroidota</taxon>
        <taxon>Flavobacteriia</taxon>
        <taxon>Flavobacteriales</taxon>
        <taxon>Vicingaceae</taxon>
        <taxon>Vicingus</taxon>
    </lineage>
</organism>
<gene>
    <name evidence="1" type="ORF">FRY74_08860</name>
</gene>
<evidence type="ECO:0008006" key="3">
    <source>
        <dbReference type="Google" id="ProtNLM"/>
    </source>
</evidence>
<dbReference type="Proteomes" id="UP000321721">
    <property type="component" value="Unassembled WGS sequence"/>
</dbReference>
<evidence type="ECO:0000313" key="2">
    <source>
        <dbReference type="Proteomes" id="UP000321721"/>
    </source>
</evidence>
<evidence type="ECO:0000313" key="1">
    <source>
        <dbReference type="EMBL" id="TXB64553.1"/>
    </source>
</evidence>
<reference evidence="1 2" key="1">
    <citation type="submission" date="2019-08" db="EMBL/GenBank/DDBJ databases">
        <title>Genome of Vicingus serpentipes NCIMB 15042.</title>
        <authorList>
            <person name="Bowman J.P."/>
        </authorList>
    </citation>
    <scope>NUCLEOTIDE SEQUENCE [LARGE SCALE GENOMIC DNA]</scope>
    <source>
        <strain evidence="1 2">NCIMB 15042</strain>
    </source>
</reference>
<accession>A0A5C6RQN1</accession>
<dbReference type="AlphaFoldDB" id="A0A5C6RQN1"/>